<dbReference type="SMART" id="SM00450">
    <property type="entry name" value="RHOD"/>
    <property type="match status" value="1"/>
</dbReference>
<dbReference type="PANTHER" id="PTHR43031:SF17">
    <property type="entry name" value="SULFURTRANSFERASE YTWF-RELATED"/>
    <property type="match status" value="1"/>
</dbReference>
<evidence type="ECO:0000313" key="2">
    <source>
        <dbReference type="EMBL" id="MDN4165221.1"/>
    </source>
</evidence>
<protein>
    <submittedName>
        <fullName evidence="2">Rhodanese-like domain-containing protein</fullName>
    </submittedName>
</protein>
<comment type="caution">
    <text evidence="2">The sequence shown here is derived from an EMBL/GenBank/DDBJ whole genome shotgun (WGS) entry which is preliminary data.</text>
</comment>
<reference evidence="2" key="1">
    <citation type="submission" date="2023-06" db="EMBL/GenBank/DDBJ databases">
        <title>Cytophagales bacterium Strain LB-30, isolated from soil.</title>
        <authorList>
            <person name="Liu B."/>
        </authorList>
    </citation>
    <scope>NUCLEOTIDE SEQUENCE</scope>
    <source>
        <strain evidence="2">LB-30</strain>
    </source>
</reference>
<dbReference type="EMBL" id="JAUHJS010000003">
    <property type="protein sequence ID" value="MDN4165221.1"/>
    <property type="molecule type" value="Genomic_DNA"/>
</dbReference>
<accession>A0ABT8F4S2</accession>
<evidence type="ECO:0000259" key="1">
    <source>
        <dbReference type="PROSITE" id="PS50206"/>
    </source>
</evidence>
<dbReference type="PANTHER" id="PTHR43031">
    <property type="entry name" value="FAD-DEPENDENT OXIDOREDUCTASE"/>
    <property type="match status" value="1"/>
</dbReference>
<keyword evidence="3" id="KW-1185">Reference proteome</keyword>
<evidence type="ECO:0000313" key="3">
    <source>
        <dbReference type="Proteomes" id="UP001168552"/>
    </source>
</evidence>
<dbReference type="CDD" id="cd00158">
    <property type="entry name" value="RHOD"/>
    <property type="match status" value="1"/>
</dbReference>
<dbReference type="Gene3D" id="3.40.250.10">
    <property type="entry name" value="Rhodanese-like domain"/>
    <property type="match status" value="1"/>
</dbReference>
<proteinExistence type="predicted"/>
<name>A0ABT8F4S2_9BACT</name>
<gene>
    <name evidence="2" type="ORF">QWY31_06900</name>
</gene>
<dbReference type="PROSITE" id="PS50206">
    <property type="entry name" value="RHODANESE_3"/>
    <property type="match status" value="1"/>
</dbReference>
<dbReference type="InterPro" id="IPR036873">
    <property type="entry name" value="Rhodanese-like_dom_sf"/>
</dbReference>
<feature type="domain" description="Rhodanese" evidence="1">
    <location>
        <begin position="15"/>
        <end position="97"/>
    </location>
</feature>
<sequence>MEDITPVELKKRISANENLHIVDVREVWEYEEKNIGALNIPLNTLPERLEEIEHWKNEELIVHCRSGARSANAKKYLEQQGFTKVRNLLQGIEGYIVL</sequence>
<organism evidence="2 3">
    <name type="scientific">Shiella aurantiaca</name>
    <dbReference type="NCBI Taxonomy" id="3058365"/>
    <lineage>
        <taxon>Bacteria</taxon>
        <taxon>Pseudomonadati</taxon>
        <taxon>Bacteroidota</taxon>
        <taxon>Cytophagia</taxon>
        <taxon>Cytophagales</taxon>
        <taxon>Shiellaceae</taxon>
        <taxon>Shiella</taxon>
    </lineage>
</organism>
<dbReference type="Proteomes" id="UP001168552">
    <property type="component" value="Unassembled WGS sequence"/>
</dbReference>
<dbReference type="InterPro" id="IPR050229">
    <property type="entry name" value="GlpE_sulfurtransferase"/>
</dbReference>
<dbReference type="SUPFAM" id="SSF52821">
    <property type="entry name" value="Rhodanese/Cell cycle control phosphatase"/>
    <property type="match status" value="1"/>
</dbReference>
<dbReference type="RefSeq" id="WP_320003747.1">
    <property type="nucleotide sequence ID" value="NZ_JAUHJS010000003.1"/>
</dbReference>
<dbReference type="Pfam" id="PF00581">
    <property type="entry name" value="Rhodanese"/>
    <property type="match status" value="1"/>
</dbReference>
<dbReference type="InterPro" id="IPR001763">
    <property type="entry name" value="Rhodanese-like_dom"/>
</dbReference>